<dbReference type="FunFam" id="3.40.50.300:FF:000309">
    <property type="entry name" value="ABC transporter ATP-binding protein"/>
    <property type="match status" value="1"/>
</dbReference>
<evidence type="ECO:0000259" key="6">
    <source>
        <dbReference type="PROSITE" id="PS50893"/>
    </source>
</evidence>
<comment type="caution">
    <text evidence="7">The sequence shown here is derived from an EMBL/GenBank/DDBJ whole genome shotgun (WGS) entry which is preliminary data.</text>
</comment>
<sequence length="632" mass="72298">MIVLSASKLNKAFVEDIVFEDVSFHIEDHDKIGFVGVNGAGKTTLFKSLLHPSYADSGEVFTNKETVIGYMQQHADITSDKTVWEELMTVYADMLGLEKELDAIARQIEDGTGDLNALIERQAALLERFERRGGYLYKNIAKSSLIGLGFAEDDLNKPFETLSGGQKTRVLLCKILLSDANLLLLDEPTNHLDISSVEWLENFLRDYNGAFVIISHDRYFLDRVTNKTLELENRKLTVYNGNYTRYLALKEEARLAKQRQYENTKREIDRIEGIIEQQKRWNQERNYKTIASKQKEIDRLEKTLDAPESEPAGLRFRFHINAVGGNDVLRCSSLAMAYGIKKIFSGVELDIKKKEHVFLLGENGCGKTTLFKLLTGDLHPIDGEIHFGAGVQVGYYDQAQENLHEEKTVLDEVYDAYPGMSLTEVRNALGAFLFHDDDVFKPISALSGGERAKVSLLKLMLSGANLLLLDEPTNHLDISSREALEDALLHYEGTLFIVSHDRYFINKIADRILYMQNHGLTNYAGNYDYFLEKFKGVETEKTAAKPSNKETYQEQKRREAEKRKTANRFKRVEEQIEQLEEEVRQQEALLLSDEYATDHIKASELLEQVQKRKDELEQLYAEWETLGELVEE</sequence>
<dbReference type="InterPro" id="IPR032781">
    <property type="entry name" value="ABC_tran_Xtn"/>
</dbReference>
<dbReference type="SUPFAM" id="SSF52540">
    <property type="entry name" value="P-loop containing nucleoside triphosphate hydrolases"/>
    <property type="match status" value="2"/>
</dbReference>
<evidence type="ECO:0000256" key="2">
    <source>
        <dbReference type="ARBA" id="ARBA00022741"/>
    </source>
</evidence>
<feature type="domain" description="ABC transporter" evidence="6">
    <location>
        <begin position="4"/>
        <end position="258"/>
    </location>
</feature>
<dbReference type="PANTHER" id="PTHR42855:SF2">
    <property type="entry name" value="DRUG RESISTANCE ABC TRANSPORTER,ATP-BINDING PROTEIN"/>
    <property type="match status" value="1"/>
</dbReference>
<dbReference type="Gene3D" id="1.10.287.380">
    <property type="entry name" value="Valyl-tRNA synthetase, C-terminal domain"/>
    <property type="match status" value="1"/>
</dbReference>
<proteinExistence type="predicted"/>
<dbReference type="InterPro" id="IPR003593">
    <property type="entry name" value="AAA+_ATPase"/>
</dbReference>
<dbReference type="PROSITE" id="PS50893">
    <property type="entry name" value="ABC_TRANSPORTER_2"/>
    <property type="match status" value="2"/>
</dbReference>
<dbReference type="Proteomes" id="UP000886743">
    <property type="component" value="Unassembled WGS sequence"/>
</dbReference>
<dbReference type="FunFam" id="3.40.50.300:FF:000011">
    <property type="entry name" value="Putative ABC transporter ATP-binding component"/>
    <property type="match status" value="1"/>
</dbReference>
<dbReference type="CDD" id="cd03221">
    <property type="entry name" value="ABCF_EF-3"/>
    <property type="match status" value="2"/>
</dbReference>
<organism evidence="7 8">
    <name type="scientific">Candidatus Aphodoplasma excrementigallinarum</name>
    <dbReference type="NCBI Taxonomy" id="2840673"/>
    <lineage>
        <taxon>Bacteria</taxon>
        <taxon>Bacillati</taxon>
        <taxon>Bacillota</taxon>
        <taxon>Clostridia</taxon>
        <taxon>Eubacteriales</taxon>
        <taxon>Candidatus Aphodoplasma</taxon>
    </lineage>
</organism>
<protein>
    <submittedName>
        <fullName evidence="7">ABC-F type ribosomal protection protein</fullName>
    </submittedName>
</protein>
<feature type="coiled-coil region" evidence="4">
    <location>
        <begin position="247"/>
        <end position="310"/>
    </location>
</feature>
<dbReference type="AlphaFoldDB" id="A0A9D1NHI0"/>
<evidence type="ECO:0000256" key="5">
    <source>
        <dbReference type="SAM" id="MobiDB-lite"/>
    </source>
</evidence>
<dbReference type="InterPro" id="IPR051309">
    <property type="entry name" value="ABCF_ATPase"/>
</dbReference>
<dbReference type="InterPro" id="IPR027417">
    <property type="entry name" value="P-loop_NTPase"/>
</dbReference>
<keyword evidence="4" id="KW-0175">Coiled coil</keyword>
<accession>A0A9D1NHI0</accession>
<dbReference type="PANTHER" id="PTHR42855">
    <property type="entry name" value="ABC TRANSPORTER ATP-BINDING SUBUNIT"/>
    <property type="match status" value="1"/>
</dbReference>
<dbReference type="Pfam" id="PF12848">
    <property type="entry name" value="ABC_tran_Xtn"/>
    <property type="match status" value="1"/>
</dbReference>
<dbReference type="Pfam" id="PF00005">
    <property type="entry name" value="ABC_tran"/>
    <property type="match status" value="2"/>
</dbReference>
<feature type="domain" description="ABC transporter" evidence="6">
    <location>
        <begin position="329"/>
        <end position="542"/>
    </location>
</feature>
<name>A0A9D1NHI0_9FIRM</name>
<reference evidence="7" key="1">
    <citation type="submission" date="2020-10" db="EMBL/GenBank/DDBJ databases">
        <authorList>
            <person name="Gilroy R."/>
        </authorList>
    </citation>
    <scope>NUCLEOTIDE SEQUENCE</scope>
    <source>
        <strain evidence="7">4920</strain>
    </source>
</reference>
<evidence type="ECO:0000313" key="7">
    <source>
        <dbReference type="EMBL" id="HIV03283.1"/>
    </source>
</evidence>
<gene>
    <name evidence="7" type="primary">abc-f</name>
    <name evidence="7" type="ORF">IAC74_06875</name>
</gene>
<keyword evidence="3" id="KW-0067">ATP-binding</keyword>
<dbReference type="GO" id="GO:0005524">
    <property type="term" value="F:ATP binding"/>
    <property type="evidence" value="ECO:0007669"/>
    <property type="project" value="UniProtKB-KW"/>
</dbReference>
<evidence type="ECO:0000256" key="4">
    <source>
        <dbReference type="SAM" id="Coils"/>
    </source>
</evidence>
<dbReference type="PROSITE" id="PS00211">
    <property type="entry name" value="ABC_TRANSPORTER_1"/>
    <property type="match status" value="2"/>
</dbReference>
<evidence type="ECO:0000256" key="1">
    <source>
        <dbReference type="ARBA" id="ARBA00022737"/>
    </source>
</evidence>
<evidence type="ECO:0000256" key="3">
    <source>
        <dbReference type="ARBA" id="ARBA00022840"/>
    </source>
</evidence>
<dbReference type="InterPro" id="IPR017871">
    <property type="entry name" value="ABC_transporter-like_CS"/>
</dbReference>
<keyword evidence="2" id="KW-0547">Nucleotide-binding</keyword>
<keyword evidence="1" id="KW-0677">Repeat</keyword>
<evidence type="ECO:0000313" key="8">
    <source>
        <dbReference type="Proteomes" id="UP000886743"/>
    </source>
</evidence>
<feature type="region of interest" description="Disordered" evidence="5">
    <location>
        <begin position="545"/>
        <end position="564"/>
    </location>
</feature>
<dbReference type="Gene3D" id="3.40.50.300">
    <property type="entry name" value="P-loop containing nucleotide triphosphate hydrolases"/>
    <property type="match status" value="2"/>
</dbReference>
<dbReference type="SMART" id="SM00382">
    <property type="entry name" value="AAA"/>
    <property type="match status" value="2"/>
</dbReference>
<dbReference type="GO" id="GO:0016887">
    <property type="term" value="F:ATP hydrolysis activity"/>
    <property type="evidence" value="ECO:0007669"/>
    <property type="project" value="InterPro"/>
</dbReference>
<dbReference type="GO" id="GO:0003676">
    <property type="term" value="F:nucleic acid binding"/>
    <property type="evidence" value="ECO:0007669"/>
    <property type="project" value="UniProtKB-ARBA"/>
</dbReference>
<dbReference type="InterPro" id="IPR037118">
    <property type="entry name" value="Val-tRNA_synth_C_sf"/>
</dbReference>
<dbReference type="InterPro" id="IPR003439">
    <property type="entry name" value="ABC_transporter-like_ATP-bd"/>
</dbReference>
<reference evidence="7" key="2">
    <citation type="journal article" date="2021" name="PeerJ">
        <title>Extensive microbial diversity within the chicken gut microbiome revealed by metagenomics and culture.</title>
        <authorList>
            <person name="Gilroy R."/>
            <person name="Ravi A."/>
            <person name="Getino M."/>
            <person name="Pursley I."/>
            <person name="Horton D.L."/>
            <person name="Alikhan N.F."/>
            <person name="Baker D."/>
            <person name="Gharbi K."/>
            <person name="Hall N."/>
            <person name="Watson M."/>
            <person name="Adriaenssens E.M."/>
            <person name="Foster-Nyarko E."/>
            <person name="Jarju S."/>
            <person name="Secka A."/>
            <person name="Antonio M."/>
            <person name="Oren A."/>
            <person name="Chaudhuri R.R."/>
            <person name="La Ragione R."/>
            <person name="Hildebrand F."/>
            <person name="Pallen M.J."/>
        </authorList>
    </citation>
    <scope>NUCLEOTIDE SEQUENCE</scope>
    <source>
        <strain evidence="7">4920</strain>
    </source>
</reference>
<dbReference type="EMBL" id="DVOF01000205">
    <property type="protein sequence ID" value="HIV03283.1"/>
    <property type="molecule type" value="Genomic_DNA"/>
</dbReference>